<dbReference type="Proteomes" id="UP000674416">
    <property type="component" value="Unassembled WGS sequence"/>
</dbReference>
<proteinExistence type="predicted"/>
<evidence type="ECO:0000313" key="1">
    <source>
        <dbReference type="EMBL" id="MBP1080384.1"/>
    </source>
</evidence>
<keyword evidence="2" id="KW-1185">Reference proteome</keyword>
<gene>
    <name evidence="1" type="ORF">JOC74_000872</name>
</gene>
<dbReference type="EMBL" id="JAFDST010000001">
    <property type="protein sequence ID" value="MBP1080384.1"/>
    <property type="molecule type" value="Genomic_DNA"/>
</dbReference>
<sequence length="30" mass="3359">MIAFFLSFAVIAYSLLTGLVLKKVSKRTIQ</sequence>
<comment type="caution">
    <text evidence="1">The sequence shown here is derived from an EMBL/GenBank/DDBJ whole genome shotgun (WGS) entry which is preliminary data.</text>
</comment>
<organism evidence="1 2">
    <name type="scientific">Bacillus capparidis</name>
    <dbReference type="NCBI Taxonomy" id="1840411"/>
    <lineage>
        <taxon>Bacteria</taxon>
        <taxon>Bacillati</taxon>
        <taxon>Bacillota</taxon>
        <taxon>Bacilli</taxon>
        <taxon>Bacillales</taxon>
        <taxon>Bacillaceae</taxon>
        <taxon>Bacillus</taxon>
    </lineage>
</organism>
<protein>
    <recommendedName>
        <fullName evidence="3">Fur-regulated basic protein FbpC</fullName>
    </recommendedName>
</protein>
<accession>A0ABS4CTE1</accession>
<name>A0ABS4CTE1_9BACI</name>
<reference evidence="1 2" key="1">
    <citation type="submission" date="2021-01" db="EMBL/GenBank/DDBJ databases">
        <title>Genomic Encyclopedia of Type Strains, Phase IV (KMG-IV): sequencing the most valuable type-strain genomes for metagenomic binning, comparative biology and taxonomic classification.</title>
        <authorList>
            <person name="Goeker M."/>
        </authorList>
    </citation>
    <scope>NUCLEOTIDE SEQUENCE [LARGE SCALE GENOMIC DNA]</scope>
    <source>
        <strain evidence="1 2">DSM 103394</strain>
    </source>
</reference>
<evidence type="ECO:0000313" key="2">
    <source>
        <dbReference type="Proteomes" id="UP000674416"/>
    </source>
</evidence>
<evidence type="ECO:0008006" key="3">
    <source>
        <dbReference type="Google" id="ProtNLM"/>
    </source>
</evidence>